<dbReference type="SMART" id="SM00448">
    <property type="entry name" value="REC"/>
    <property type="match status" value="1"/>
</dbReference>
<protein>
    <submittedName>
        <fullName evidence="6">Response regulator</fullName>
    </submittedName>
</protein>
<evidence type="ECO:0000256" key="2">
    <source>
        <dbReference type="ARBA" id="ARBA00023125"/>
    </source>
</evidence>
<dbReference type="EMBL" id="WQLA01000007">
    <property type="protein sequence ID" value="MVN92707.1"/>
    <property type="molecule type" value="Genomic_DNA"/>
</dbReference>
<dbReference type="PROSITE" id="PS50043">
    <property type="entry name" value="HTH_LUXR_2"/>
    <property type="match status" value="1"/>
</dbReference>
<dbReference type="SUPFAM" id="SSF52172">
    <property type="entry name" value="CheY-like"/>
    <property type="match status" value="1"/>
</dbReference>
<organism evidence="6 7">
    <name type="scientific">Mucilaginibacter aquatilis</name>
    <dbReference type="NCBI Taxonomy" id="1517760"/>
    <lineage>
        <taxon>Bacteria</taxon>
        <taxon>Pseudomonadati</taxon>
        <taxon>Bacteroidota</taxon>
        <taxon>Sphingobacteriia</taxon>
        <taxon>Sphingobacteriales</taxon>
        <taxon>Sphingobacteriaceae</taxon>
        <taxon>Mucilaginibacter</taxon>
    </lineage>
</organism>
<dbReference type="InterPro" id="IPR011006">
    <property type="entry name" value="CheY-like_superfamily"/>
</dbReference>
<dbReference type="Pfam" id="PF00196">
    <property type="entry name" value="GerE"/>
    <property type="match status" value="1"/>
</dbReference>
<dbReference type="InterPro" id="IPR058245">
    <property type="entry name" value="NreC/VraR/RcsB-like_REC"/>
</dbReference>
<dbReference type="PROSITE" id="PS50110">
    <property type="entry name" value="RESPONSE_REGULATORY"/>
    <property type="match status" value="1"/>
</dbReference>
<dbReference type="SUPFAM" id="SSF46894">
    <property type="entry name" value="C-terminal effector domain of the bipartite response regulators"/>
    <property type="match status" value="1"/>
</dbReference>
<evidence type="ECO:0000259" key="4">
    <source>
        <dbReference type="PROSITE" id="PS50043"/>
    </source>
</evidence>
<dbReference type="CDD" id="cd06170">
    <property type="entry name" value="LuxR_C_like"/>
    <property type="match status" value="1"/>
</dbReference>
<reference evidence="6 7" key="1">
    <citation type="submission" date="2019-12" db="EMBL/GenBank/DDBJ databases">
        <title>Mucilaginibacter sp. HME9299 genome sequencing and assembly.</title>
        <authorList>
            <person name="Kang H."/>
            <person name="Kim H."/>
            <person name="Joh K."/>
        </authorList>
    </citation>
    <scope>NUCLEOTIDE SEQUENCE [LARGE SCALE GENOMIC DNA]</scope>
    <source>
        <strain evidence="6 7">HME9299</strain>
    </source>
</reference>
<dbReference type="InterPro" id="IPR039420">
    <property type="entry name" value="WalR-like"/>
</dbReference>
<dbReference type="InterPro" id="IPR016032">
    <property type="entry name" value="Sig_transdc_resp-reg_C-effctor"/>
</dbReference>
<name>A0A6I4ICN5_9SPHI</name>
<sequence>MVDIIIAEDHSIVRHGLRSLLQMVPDLTVVAEAKNGAEAISLLTEGLQANLLLTDLNMPVMDGIALTKQVSAQFPQVKSIVLSALDHERYVVQSFNAGAHGFILKNTSADELVFAIKHVSAGNQYICSELTTRFLNRMMTSSEPVDTEETNEIRFSARETEVLNYLADGMTNQEIADKLFTSKRTVEGYRESMITRTGVRNTVALIRFAMRYGVIN</sequence>
<dbReference type="Proteomes" id="UP000434850">
    <property type="component" value="Unassembled WGS sequence"/>
</dbReference>
<dbReference type="AlphaFoldDB" id="A0A6I4ICN5"/>
<keyword evidence="1 3" id="KW-0597">Phosphoprotein</keyword>
<evidence type="ECO:0000259" key="5">
    <source>
        <dbReference type="PROSITE" id="PS50110"/>
    </source>
</evidence>
<dbReference type="OrthoDB" id="9797341at2"/>
<evidence type="ECO:0000256" key="1">
    <source>
        <dbReference type="ARBA" id="ARBA00022553"/>
    </source>
</evidence>
<dbReference type="SMART" id="SM00421">
    <property type="entry name" value="HTH_LUXR"/>
    <property type="match status" value="1"/>
</dbReference>
<dbReference type="InterPro" id="IPR001789">
    <property type="entry name" value="Sig_transdc_resp-reg_receiver"/>
</dbReference>
<dbReference type="Gene3D" id="3.40.50.2300">
    <property type="match status" value="1"/>
</dbReference>
<feature type="domain" description="Response regulatory" evidence="5">
    <location>
        <begin position="3"/>
        <end position="120"/>
    </location>
</feature>
<keyword evidence="7" id="KW-1185">Reference proteome</keyword>
<evidence type="ECO:0000313" key="6">
    <source>
        <dbReference type="EMBL" id="MVN92707.1"/>
    </source>
</evidence>
<feature type="domain" description="HTH luxR-type" evidence="4">
    <location>
        <begin position="148"/>
        <end position="213"/>
    </location>
</feature>
<feature type="modified residue" description="4-aspartylphosphate" evidence="3">
    <location>
        <position position="55"/>
    </location>
</feature>
<keyword evidence="2" id="KW-0238">DNA-binding</keyword>
<dbReference type="InterPro" id="IPR000792">
    <property type="entry name" value="Tscrpt_reg_LuxR_C"/>
</dbReference>
<evidence type="ECO:0000256" key="3">
    <source>
        <dbReference type="PROSITE-ProRule" id="PRU00169"/>
    </source>
</evidence>
<dbReference type="PRINTS" id="PR00038">
    <property type="entry name" value="HTHLUXR"/>
</dbReference>
<dbReference type="GO" id="GO:0006355">
    <property type="term" value="P:regulation of DNA-templated transcription"/>
    <property type="evidence" value="ECO:0007669"/>
    <property type="project" value="InterPro"/>
</dbReference>
<comment type="caution">
    <text evidence="6">The sequence shown here is derived from an EMBL/GenBank/DDBJ whole genome shotgun (WGS) entry which is preliminary data.</text>
</comment>
<dbReference type="GO" id="GO:0003677">
    <property type="term" value="F:DNA binding"/>
    <property type="evidence" value="ECO:0007669"/>
    <property type="project" value="UniProtKB-KW"/>
</dbReference>
<dbReference type="GO" id="GO:0000160">
    <property type="term" value="P:phosphorelay signal transduction system"/>
    <property type="evidence" value="ECO:0007669"/>
    <property type="project" value="InterPro"/>
</dbReference>
<evidence type="ECO:0000313" key="7">
    <source>
        <dbReference type="Proteomes" id="UP000434850"/>
    </source>
</evidence>
<dbReference type="CDD" id="cd17535">
    <property type="entry name" value="REC_NarL-like"/>
    <property type="match status" value="1"/>
</dbReference>
<accession>A0A6I4ICN5</accession>
<dbReference type="Pfam" id="PF00072">
    <property type="entry name" value="Response_reg"/>
    <property type="match status" value="1"/>
</dbReference>
<dbReference type="PANTHER" id="PTHR43214:SF43">
    <property type="entry name" value="TWO-COMPONENT RESPONSE REGULATOR"/>
    <property type="match status" value="1"/>
</dbReference>
<proteinExistence type="predicted"/>
<gene>
    <name evidence="6" type="ORF">GO816_16345</name>
</gene>
<dbReference type="PANTHER" id="PTHR43214">
    <property type="entry name" value="TWO-COMPONENT RESPONSE REGULATOR"/>
    <property type="match status" value="1"/>
</dbReference>
<dbReference type="RefSeq" id="WP_157543029.1">
    <property type="nucleotide sequence ID" value="NZ_WQLA01000007.1"/>
</dbReference>